<dbReference type="PANTHER" id="PTHR14407:SF9">
    <property type="entry name" value="BLOC-3 COMPLEX MEMBER HPS4"/>
    <property type="match status" value="1"/>
</dbReference>
<feature type="domain" description="CCZ1/INTU/HSP4 first Longin" evidence="1">
    <location>
        <begin position="7"/>
        <end position="110"/>
    </location>
</feature>
<dbReference type="GO" id="GO:0031085">
    <property type="term" value="C:BLOC-3 complex"/>
    <property type="evidence" value="ECO:0007669"/>
    <property type="project" value="TreeGrafter"/>
</dbReference>
<evidence type="ECO:0000313" key="3">
    <source>
        <dbReference type="EMBL" id="MBC1180612.1"/>
    </source>
</evidence>
<dbReference type="VEuPathDB" id="VectorBase:LLONM1_008949"/>
<name>A0A1B0GIU5_LUTLO</name>
<dbReference type="GO" id="GO:0005085">
    <property type="term" value="F:guanyl-nucleotide exchange factor activity"/>
    <property type="evidence" value="ECO:0007669"/>
    <property type="project" value="TreeGrafter"/>
</dbReference>
<dbReference type="EMBL" id="GITU01011909">
    <property type="protein sequence ID" value="MBC1180612.1"/>
    <property type="molecule type" value="Transcribed_RNA"/>
</dbReference>
<reference evidence="3" key="2">
    <citation type="journal article" date="2020" name="BMC">
        <title>Leishmania infection induces a limited differential gene expression in the sand fly midgut.</title>
        <authorList>
            <person name="Coutinho-Abreu I.V."/>
            <person name="Serafim T.D."/>
            <person name="Meneses C."/>
            <person name="Kamhawi S."/>
            <person name="Oliveira F."/>
            <person name="Valenzuela J.G."/>
        </authorList>
    </citation>
    <scope>NUCLEOTIDE SEQUENCE</scope>
    <source>
        <strain evidence="3">Jacobina</strain>
        <tissue evidence="3">Midgut</tissue>
    </source>
</reference>
<protein>
    <recommendedName>
        <fullName evidence="6">CCZ1/INTU/HSP4 first Longin domain-containing protein</fullName>
    </recommendedName>
</protein>
<dbReference type="InterPro" id="IPR026091">
    <property type="entry name" value="HPS4"/>
</dbReference>
<dbReference type="AlphaFoldDB" id="A0A1B0GIU5"/>
<dbReference type="GO" id="GO:0031410">
    <property type="term" value="C:cytoplasmic vesicle"/>
    <property type="evidence" value="ECO:0007669"/>
    <property type="project" value="TreeGrafter"/>
</dbReference>
<reference evidence="5" key="1">
    <citation type="submission" date="2012-05" db="EMBL/GenBank/DDBJ databases">
        <title>Whole Genome Assembly of Lutzomyia longipalpis.</title>
        <authorList>
            <person name="Richards S."/>
            <person name="Qu C."/>
            <person name="Dillon R."/>
            <person name="Worley K."/>
            <person name="Scherer S."/>
            <person name="Batterton M."/>
            <person name="Taylor A."/>
            <person name="Hawes A."/>
            <person name="Hernandez B."/>
            <person name="Kovar C."/>
            <person name="Mandapat C."/>
            <person name="Pham C."/>
            <person name="Qu C."/>
            <person name="Jing C."/>
            <person name="Bess C."/>
            <person name="Bandaranaike D."/>
            <person name="Ngo D."/>
            <person name="Ongeri F."/>
            <person name="Arias F."/>
            <person name="Lara F."/>
            <person name="Weissenberger G."/>
            <person name="Kamau G."/>
            <person name="Han H."/>
            <person name="Shen H."/>
            <person name="Dinh H."/>
            <person name="Khalil I."/>
            <person name="Jones J."/>
            <person name="Shafer J."/>
            <person name="Jayaseelan J."/>
            <person name="Quiroz J."/>
            <person name="Blankenburg K."/>
            <person name="Nguyen L."/>
            <person name="Jackson L."/>
            <person name="Francisco L."/>
            <person name="Tang L.-Y."/>
            <person name="Pu L.-L."/>
            <person name="Perales L."/>
            <person name="Lorensuhewa L."/>
            <person name="Munidasa M."/>
            <person name="Coyle M."/>
            <person name="Taylor M."/>
            <person name="Puazo M."/>
            <person name="Firestine M."/>
            <person name="Scheel M."/>
            <person name="Javaid M."/>
            <person name="Wang M."/>
            <person name="Li M."/>
            <person name="Tabassum N."/>
            <person name="Saada N."/>
            <person name="Osuji N."/>
            <person name="Aqrawi P."/>
            <person name="Fu Q."/>
            <person name="Thornton R."/>
            <person name="Raj R."/>
            <person name="Goodspeed R."/>
            <person name="Mata R."/>
            <person name="Najjar R."/>
            <person name="Gubbala S."/>
            <person name="Lee S."/>
            <person name="Denson S."/>
            <person name="Patil S."/>
            <person name="Macmil S."/>
            <person name="Qi S."/>
            <person name="Matskevitch T."/>
            <person name="Palculict T."/>
            <person name="Mathew T."/>
            <person name="Vee V."/>
            <person name="Velamala V."/>
            <person name="Korchina V."/>
            <person name="Cai W."/>
            <person name="Liu W."/>
            <person name="Dai W."/>
            <person name="Zou X."/>
            <person name="Zhu Y."/>
            <person name="Zhang Y."/>
            <person name="Wu Y.-Q."/>
            <person name="Xin Y."/>
            <person name="Nazarath L."/>
            <person name="Kovar C."/>
            <person name="Han Y."/>
            <person name="Muzny D."/>
            <person name="Gibbs R."/>
        </authorList>
    </citation>
    <scope>NUCLEOTIDE SEQUENCE [LARGE SCALE GENOMIC DNA]</scope>
    <source>
        <strain evidence="5">Jacobina</strain>
    </source>
</reference>
<evidence type="ECO:0000313" key="4">
    <source>
        <dbReference type="EnsemblMetazoa" id="LLOJ005595-PA"/>
    </source>
</evidence>
<dbReference type="GO" id="GO:0005765">
    <property type="term" value="C:lysosomal membrane"/>
    <property type="evidence" value="ECO:0007669"/>
    <property type="project" value="TreeGrafter"/>
</dbReference>
<dbReference type="EMBL" id="AJWK01017657">
    <property type="status" value="NOT_ANNOTATED_CDS"/>
    <property type="molecule type" value="Genomic_DNA"/>
</dbReference>
<dbReference type="Proteomes" id="UP000092461">
    <property type="component" value="Unassembled WGS sequence"/>
</dbReference>
<feature type="domain" description="CCZ1/INTU/HPS4 third Longin" evidence="2">
    <location>
        <begin position="713"/>
        <end position="804"/>
    </location>
</feature>
<evidence type="ECO:0008006" key="6">
    <source>
        <dbReference type="Google" id="ProtNLM"/>
    </source>
</evidence>
<dbReference type="GO" id="GO:0006605">
    <property type="term" value="P:protein targeting"/>
    <property type="evidence" value="ECO:0007669"/>
    <property type="project" value="TreeGrafter"/>
</dbReference>
<dbReference type="PANTHER" id="PTHR14407">
    <property type="entry name" value="HERMANSKY-PUDLAK SYNDROME 4 PROTEIN LIGHT-EAR PROTEIN-RELATED"/>
    <property type="match status" value="1"/>
</dbReference>
<organism evidence="4 5">
    <name type="scientific">Lutzomyia longipalpis</name>
    <name type="common">Sand fly</name>
    <dbReference type="NCBI Taxonomy" id="7200"/>
    <lineage>
        <taxon>Eukaryota</taxon>
        <taxon>Metazoa</taxon>
        <taxon>Ecdysozoa</taxon>
        <taxon>Arthropoda</taxon>
        <taxon>Hexapoda</taxon>
        <taxon>Insecta</taxon>
        <taxon>Pterygota</taxon>
        <taxon>Neoptera</taxon>
        <taxon>Endopterygota</taxon>
        <taxon>Diptera</taxon>
        <taxon>Nematocera</taxon>
        <taxon>Psychodoidea</taxon>
        <taxon>Psychodidae</taxon>
        <taxon>Lutzomyia</taxon>
        <taxon>Lutzomyia</taxon>
    </lineage>
</organism>
<dbReference type="Pfam" id="PF19031">
    <property type="entry name" value="Intu_longin_1"/>
    <property type="match status" value="1"/>
</dbReference>
<sequence length="815" mass="92208">MSKEVIIVFVYDKEKCQDEADDPISAVSYFHPTWVSDTQKLTLCGQLMGVSRFLELNFHQPSIISLENGKFVIKDFGRFLLAFGTDRNVSDSILEHKAKLLTSLIRLFHRDIENIYEQCMQISGQYRNFCTKLYYILETYISTIQYTGNIFQNVSILKLPTSGSNIFLDAIQTLQCCQQSKGVLGGAILYHNKVVATQLSPSLSKRIISTDPYRIKSTAEGITVGFHVPVGVQLIKLYISSIEYMRLRQEATRAQKSLAQIGNLTTFSAQIKRKIKRDKSIIFSHIPEEEVLPSSGNVNVEEVLPKPIKSRPTHLPLRFKNVSSKEIPESGINSITFSDTDSFSQFIGKTSVCSTPIAENKVLVGSIMPICANRSMMGMQKNVEEDARFKQKTTEIKLLNFLKRPEMEFKKFKRRFSMRALQQTLTPIYVQFMGNDAKDSCKKQRSLTITDPNYPVFNDDGYPISKYLYDSYVSCEDDAKKDEELADVTVESLKIDGFEYEAVIKDGTPKRQRSNLEEENELKSNITNSKRIPGDIVEKRKGLSLPLKSLSMDSKVQNTNTTNSNSEALMRHKAKLSGIPLTPLMSKLSILAADDERSSGFSSWDTTPGYADTSILTPIDLNKMALRRKSSVSKIDDTEGNEESELNCQKVDLFLCGHQNMTMILLLEEDSVQKKDIIQAMWEICIARLTKIENSLHKIFNINVDGLADKSDGNYSFICFDPKWDILHSGGLWTTEELLLLEEMHNDLKTNSSFTETIIRCEDSILYGYQCGDMNIFYKQPVLAHKGLPPPADAMGNISLIAKKRLERDHSVILL</sequence>
<dbReference type="Pfam" id="PF19033">
    <property type="entry name" value="Intu_longin_3"/>
    <property type="match status" value="1"/>
</dbReference>
<evidence type="ECO:0000259" key="1">
    <source>
        <dbReference type="Pfam" id="PF19031"/>
    </source>
</evidence>
<dbReference type="VEuPathDB" id="VectorBase:LLOJ005595"/>
<evidence type="ECO:0000259" key="2">
    <source>
        <dbReference type="Pfam" id="PF19033"/>
    </source>
</evidence>
<dbReference type="InterPro" id="IPR043989">
    <property type="entry name" value="CCZ1/INTU/HSP4_longin_3"/>
</dbReference>
<keyword evidence="5" id="KW-1185">Reference proteome</keyword>
<reference evidence="4" key="3">
    <citation type="submission" date="2020-05" db="UniProtKB">
        <authorList>
            <consortium name="EnsemblMetazoa"/>
        </authorList>
    </citation>
    <scope>IDENTIFICATION</scope>
    <source>
        <strain evidence="4">Jacobina</strain>
    </source>
</reference>
<dbReference type="GO" id="GO:0031267">
    <property type="term" value="F:small GTPase binding"/>
    <property type="evidence" value="ECO:0007669"/>
    <property type="project" value="TreeGrafter"/>
</dbReference>
<accession>A0A1B0GIU5</accession>
<dbReference type="GO" id="GO:0016192">
    <property type="term" value="P:vesicle-mediated transport"/>
    <property type="evidence" value="ECO:0007669"/>
    <property type="project" value="InterPro"/>
</dbReference>
<evidence type="ECO:0000313" key="5">
    <source>
        <dbReference type="Proteomes" id="UP000092461"/>
    </source>
</evidence>
<dbReference type="InterPro" id="IPR043987">
    <property type="entry name" value="CCZ1/INTU/HSP4_longin_1"/>
</dbReference>
<proteinExistence type="predicted"/>
<dbReference type="EnsemblMetazoa" id="LLOJ005595-RA">
    <property type="protein sequence ID" value="LLOJ005595-PA"/>
    <property type="gene ID" value="LLOJ005595"/>
</dbReference>